<dbReference type="EMBL" id="SOCE01000001">
    <property type="protein sequence ID" value="TDU91107.1"/>
    <property type="molecule type" value="Genomic_DNA"/>
</dbReference>
<keyword evidence="2" id="KW-0812">Transmembrane</keyword>
<evidence type="ECO:0000256" key="2">
    <source>
        <dbReference type="SAM" id="Phobius"/>
    </source>
</evidence>
<dbReference type="AlphaFoldDB" id="A0A4R7THY4"/>
<feature type="transmembrane region" description="Helical" evidence="2">
    <location>
        <begin position="34"/>
        <end position="53"/>
    </location>
</feature>
<keyword evidence="4" id="KW-1185">Reference proteome</keyword>
<proteinExistence type="predicted"/>
<feature type="region of interest" description="Disordered" evidence="1">
    <location>
        <begin position="62"/>
        <end position="89"/>
    </location>
</feature>
<name>A0A4R7THY4_9ACTN</name>
<comment type="caution">
    <text evidence="3">The sequence shown here is derived from an EMBL/GenBank/DDBJ whole genome shotgun (WGS) entry which is preliminary data.</text>
</comment>
<dbReference type="Proteomes" id="UP000295151">
    <property type="component" value="Unassembled WGS sequence"/>
</dbReference>
<evidence type="ECO:0000313" key="4">
    <source>
        <dbReference type="Proteomes" id="UP000295151"/>
    </source>
</evidence>
<feature type="region of interest" description="Disordered" evidence="1">
    <location>
        <begin position="1"/>
        <end position="29"/>
    </location>
</feature>
<gene>
    <name evidence="3" type="ORF">EV138_4708</name>
</gene>
<dbReference type="OrthoDB" id="9825535at2"/>
<evidence type="ECO:0000313" key="3">
    <source>
        <dbReference type="EMBL" id="TDU91107.1"/>
    </source>
</evidence>
<organism evidence="3 4">
    <name type="scientific">Kribbella voronezhensis</name>
    <dbReference type="NCBI Taxonomy" id="2512212"/>
    <lineage>
        <taxon>Bacteria</taxon>
        <taxon>Bacillati</taxon>
        <taxon>Actinomycetota</taxon>
        <taxon>Actinomycetes</taxon>
        <taxon>Propionibacteriales</taxon>
        <taxon>Kribbellaceae</taxon>
        <taxon>Kribbella</taxon>
    </lineage>
</organism>
<keyword evidence="2" id="KW-1133">Transmembrane helix</keyword>
<evidence type="ECO:0000256" key="1">
    <source>
        <dbReference type="SAM" id="MobiDB-lite"/>
    </source>
</evidence>
<reference evidence="3 4" key="1">
    <citation type="submission" date="2019-03" db="EMBL/GenBank/DDBJ databases">
        <title>Genomic Encyclopedia of Type Strains, Phase III (KMG-III): the genomes of soil and plant-associated and newly described type strains.</title>
        <authorList>
            <person name="Whitman W."/>
        </authorList>
    </citation>
    <scope>NUCLEOTIDE SEQUENCE [LARGE SCALE GENOMIC DNA]</scope>
    <source>
        <strain evidence="3 4">VKM Ac-2575</strain>
    </source>
</reference>
<protein>
    <submittedName>
        <fullName evidence="3">Uncharacterized protein</fullName>
    </submittedName>
</protein>
<sequence length="258" mass="26285">MGDDRGTDVGGPRGHGQAGRAGRTRPPEPTRTGLYLSVFAGVVVAVVLVFVILRFEANRDDASGFAGSPQRTTARPSGSSGTTAGRGGPVPCQSTGGLYCFPRATVTSVADALKVQGATCGKDGSDIACRTGSGADGSQVSVQAAAADLDQLATLSMTTFSRAPGNNDAGRVRVVGQLVRAAPTVLANLLPGETKTQGAIRTWLSGHLNKCPDGPITIGGYKVWCDPPTRVTASTSGQLVSTWTAGLTIDSATAFPPR</sequence>
<accession>A0A4R7THY4</accession>
<keyword evidence="2" id="KW-0472">Membrane</keyword>
<feature type="compositionally biased region" description="Gly residues" evidence="1">
    <location>
        <begin position="8"/>
        <end position="19"/>
    </location>
</feature>
<feature type="compositionally biased region" description="Low complexity" evidence="1">
    <location>
        <begin position="71"/>
        <end position="83"/>
    </location>
</feature>
<dbReference type="RefSeq" id="WP_133980900.1">
    <property type="nucleotide sequence ID" value="NZ_SOCE01000001.1"/>
</dbReference>